<dbReference type="GO" id="GO:0008610">
    <property type="term" value="P:lipid biosynthetic process"/>
    <property type="evidence" value="ECO:0007669"/>
    <property type="project" value="TreeGrafter"/>
</dbReference>
<dbReference type="EMBL" id="RIBZ01000063">
    <property type="protein sequence ID" value="RNG34926.1"/>
    <property type="molecule type" value="Genomic_DNA"/>
</dbReference>
<protein>
    <submittedName>
        <fullName evidence="4">Thioesterase</fullName>
    </submittedName>
</protein>
<dbReference type="SUPFAM" id="SSF53474">
    <property type="entry name" value="alpha/beta-Hydrolases"/>
    <property type="match status" value="1"/>
</dbReference>
<keyword evidence="5" id="KW-1185">Reference proteome</keyword>
<dbReference type="GO" id="GO:0016787">
    <property type="term" value="F:hydrolase activity"/>
    <property type="evidence" value="ECO:0007669"/>
    <property type="project" value="UniProtKB-KW"/>
</dbReference>
<accession>A0A3M8WY95</accession>
<comment type="caution">
    <text evidence="4">The sequence shown here is derived from an EMBL/GenBank/DDBJ whole genome shotgun (WGS) entry which is preliminary data.</text>
</comment>
<dbReference type="InterPro" id="IPR020802">
    <property type="entry name" value="TesA-like"/>
</dbReference>
<dbReference type="InterPro" id="IPR001031">
    <property type="entry name" value="Thioesterase"/>
</dbReference>
<evidence type="ECO:0000313" key="4">
    <source>
        <dbReference type="EMBL" id="RNG34926.1"/>
    </source>
</evidence>
<organism evidence="4 5">
    <name type="scientific">Streptomyces botrytidirepellens</name>
    <dbReference type="NCBI Taxonomy" id="2486417"/>
    <lineage>
        <taxon>Bacteria</taxon>
        <taxon>Bacillati</taxon>
        <taxon>Actinomycetota</taxon>
        <taxon>Actinomycetes</taxon>
        <taxon>Kitasatosporales</taxon>
        <taxon>Streptomycetaceae</taxon>
        <taxon>Streptomyces</taxon>
    </lineage>
</organism>
<reference evidence="4 5" key="1">
    <citation type="submission" date="2018-11" db="EMBL/GenBank/DDBJ databases">
        <title>The Potential of Streptomyces as Biocontrol Agents against the Tomato grey mould, Botrytis cinerea (Gray mold) Frontiers in Microbiology.</title>
        <authorList>
            <person name="Li D."/>
        </authorList>
    </citation>
    <scope>NUCLEOTIDE SEQUENCE [LARGE SCALE GENOMIC DNA]</scope>
    <source>
        <strain evidence="4 5">NEAU-LD23</strain>
    </source>
</reference>
<name>A0A3M8WY95_9ACTN</name>
<dbReference type="AlphaFoldDB" id="A0A3M8WY95"/>
<evidence type="ECO:0000313" key="5">
    <source>
        <dbReference type="Proteomes" id="UP000275401"/>
    </source>
</evidence>
<dbReference type="Pfam" id="PF00975">
    <property type="entry name" value="Thioesterase"/>
    <property type="match status" value="1"/>
</dbReference>
<dbReference type="Gene3D" id="3.40.50.1820">
    <property type="entry name" value="alpha/beta hydrolase"/>
    <property type="match status" value="1"/>
</dbReference>
<dbReference type="SMART" id="SM00824">
    <property type="entry name" value="PKS_TE"/>
    <property type="match status" value="1"/>
</dbReference>
<comment type="similarity">
    <text evidence="1">Belongs to the thioesterase family.</text>
</comment>
<evidence type="ECO:0000256" key="1">
    <source>
        <dbReference type="ARBA" id="ARBA00007169"/>
    </source>
</evidence>
<evidence type="ECO:0000256" key="2">
    <source>
        <dbReference type="ARBA" id="ARBA00022801"/>
    </source>
</evidence>
<dbReference type="Proteomes" id="UP000275401">
    <property type="component" value="Unassembled WGS sequence"/>
</dbReference>
<dbReference type="PANTHER" id="PTHR11487:SF0">
    <property type="entry name" value="S-ACYL FATTY ACID SYNTHASE THIOESTERASE, MEDIUM CHAIN"/>
    <property type="match status" value="1"/>
</dbReference>
<gene>
    <name evidence="4" type="ORF">EEJ42_04390</name>
</gene>
<dbReference type="PANTHER" id="PTHR11487">
    <property type="entry name" value="THIOESTERASE"/>
    <property type="match status" value="1"/>
</dbReference>
<keyword evidence="2" id="KW-0378">Hydrolase</keyword>
<feature type="domain" description="Thioesterase TesA-like" evidence="3">
    <location>
        <begin position="26"/>
        <end position="250"/>
    </location>
</feature>
<proteinExistence type="inferred from homology"/>
<dbReference type="RefSeq" id="WP_123098688.1">
    <property type="nucleotide sequence ID" value="NZ_RIBZ01000063.1"/>
</dbReference>
<evidence type="ECO:0000259" key="3">
    <source>
        <dbReference type="SMART" id="SM00824"/>
    </source>
</evidence>
<sequence>MVTKDDATTAWIRRYHSSGGSTVRLICFPHAGGSASFFHPVSARFSPDADVVALQYPGRQDRRREPCIEDIGVLADLLVEEIQALSDKPTVFFGHSMGAVLAFETAFRLEQQGVKPPHSLIASGRRAPSTRRDEQVHKRDANGIISELRLLNGTDSAVFGDDELLRMALPAIRGDYRAIETYTCEPGRKVRCPITVLTGDADPKTTLEEAIAWRPHTEGWFQVKVFPGGHFFLADHQAEVNNEIARELEAARSAGQSAPAGR</sequence>
<dbReference type="InterPro" id="IPR012223">
    <property type="entry name" value="TEII"/>
</dbReference>
<dbReference type="InterPro" id="IPR029058">
    <property type="entry name" value="AB_hydrolase_fold"/>
</dbReference>